<proteinExistence type="predicted"/>
<dbReference type="AlphaFoldDB" id="A0A212EH49"/>
<keyword evidence="2" id="KW-1185">Reference proteome</keyword>
<reference evidence="1 2" key="1">
    <citation type="journal article" date="2011" name="Cell">
        <title>The monarch butterfly genome yields insights into long-distance migration.</title>
        <authorList>
            <person name="Zhan S."/>
            <person name="Merlin C."/>
            <person name="Boore J.L."/>
            <person name="Reppert S.M."/>
        </authorList>
    </citation>
    <scope>NUCLEOTIDE SEQUENCE [LARGE SCALE GENOMIC DNA]</scope>
    <source>
        <strain evidence="1">F-2</strain>
    </source>
</reference>
<accession>A0A212EH49</accession>
<evidence type="ECO:0000313" key="1">
    <source>
        <dbReference type="EMBL" id="OWR40802.1"/>
    </source>
</evidence>
<dbReference type="EMBL" id="AGBW02014966">
    <property type="protein sequence ID" value="OWR40802.1"/>
    <property type="molecule type" value="Genomic_DNA"/>
</dbReference>
<dbReference type="KEGG" id="dpl:KGM_207604"/>
<comment type="caution">
    <text evidence="1">The sequence shown here is derived from an EMBL/GenBank/DDBJ whole genome shotgun (WGS) entry which is preliminary data.</text>
</comment>
<organism evidence="1 2">
    <name type="scientific">Danaus plexippus plexippus</name>
    <dbReference type="NCBI Taxonomy" id="278856"/>
    <lineage>
        <taxon>Eukaryota</taxon>
        <taxon>Metazoa</taxon>
        <taxon>Ecdysozoa</taxon>
        <taxon>Arthropoda</taxon>
        <taxon>Hexapoda</taxon>
        <taxon>Insecta</taxon>
        <taxon>Pterygota</taxon>
        <taxon>Neoptera</taxon>
        <taxon>Endopterygota</taxon>
        <taxon>Lepidoptera</taxon>
        <taxon>Glossata</taxon>
        <taxon>Ditrysia</taxon>
        <taxon>Papilionoidea</taxon>
        <taxon>Nymphalidae</taxon>
        <taxon>Danainae</taxon>
        <taxon>Danaini</taxon>
        <taxon>Danaina</taxon>
        <taxon>Danaus</taxon>
        <taxon>Danaus</taxon>
    </lineage>
</organism>
<protein>
    <submittedName>
        <fullName evidence="1">Uncharacterized protein</fullName>
    </submittedName>
</protein>
<evidence type="ECO:0000313" key="2">
    <source>
        <dbReference type="Proteomes" id="UP000007151"/>
    </source>
</evidence>
<name>A0A212EH49_DANPL</name>
<dbReference type="InParanoid" id="A0A212EH49"/>
<sequence>MKENKHIIILKRRCSRLTNGNHCPLKRLHEICTQVLVAYSPDNHYCYRADSMLKSLRWSASRCSLSSDPYLATDLIKLGVDVSGSLSLNVQVCNNRAQDGRYKVNMKV</sequence>
<dbReference type="Proteomes" id="UP000007151">
    <property type="component" value="Unassembled WGS sequence"/>
</dbReference>
<gene>
    <name evidence="1" type="ORF">KGM_207604</name>
</gene>